<dbReference type="OrthoDB" id="16820at2759"/>
<name>A0A317SY97_9PEZI</name>
<dbReference type="Gene3D" id="3.50.50.60">
    <property type="entry name" value="FAD/NAD(P)-binding domain"/>
    <property type="match status" value="1"/>
</dbReference>
<keyword evidence="8" id="KW-1185">Reference proteome</keyword>
<evidence type="ECO:0000313" key="8">
    <source>
        <dbReference type="Proteomes" id="UP000246991"/>
    </source>
</evidence>
<keyword evidence="3" id="KW-0274">FAD</keyword>
<keyword evidence="2" id="KW-0285">Flavoprotein</keyword>
<keyword evidence="4" id="KW-0560">Oxidoreductase</keyword>
<evidence type="ECO:0000256" key="1">
    <source>
        <dbReference type="ARBA" id="ARBA00007992"/>
    </source>
</evidence>
<dbReference type="EMBL" id="PYWC01000008">
    <property type="protein sequence ID" value="PWW79423.1"/>
    <property type="molecule type" value="Genomic_DNA"/>
</dbReference>
<feature type="domain" description="FAD-binding" evidence="6">
    <location>
        <begin position="6"/>
        <end position="332"/>
    </location>
</feature>
<dbReference type="InterPro" id="IPR002938">
    <property type="entry name" value="FAD-bd"/>
</dbReference>
<dbReference type="InterPro" id="IPR036188">
    <property type="entry name" value="FAD/NAD-bd_sf"/>
</dbReference>
<comment type="caution">
    <text evidence="7">The sequence shown here is derived from an EMBL/GenBank/DDBJ whole genome shotgun (WGS) entry which is preliminary data.</text>
</comment>
<dbReference type="PANTHER" id="PTHR13789:SF309">
    <property type="entry name" value="PUTATIVE (AFU_ORTHOLOGUE AFUA_6G14510)-RELATED"/>
    <property type="match status" value="1"/>
</dbReference>
<dbReference type="PRINTS" id="PR00420">
    <property type="entry name" value="RNGMNOXGNASE"/>
</dbReference>
<evidence type="ECO:0000256" key="5">
    <source>
        <dbReference type="ARBA" id="ARBA00023033"/>
    </source>
</evidence>
<protein>
    <submittedName>
        <fullName evidence="7">FAD/NAD(P)-binding domain-containing protein</fullName>
    </submittedName>
</protein>
<dbReference type="Proteomes" id="UP000246991">
    <property type="component" value="Unassembled WGS sequence"/>
</dbReference>
<dbReference type="STRING" id="42249.A0A317SY97"/>
<dbReference type="GO" id="GO:0071949">
    <property type="term" value="F:FAD binding"/>
    <property type="evidence" value="ECO:0007669"/>
    <property type="project" value="InterPro"/>
</dbReference>
<evidence type="ECO:0000313" key="7">
    <source>
        <dbReference type="EMBL" id="PWW79423.1"/>
    </source>
</evidence>
<organism evidence="7 8">
    <name type="scientific">Tuber magnatum</name>
    <name type="common">white Piedmont truffle</name>
    <dbReference type="NCBI Taxonomy" id="42249"/>
    <lineage>
        <taxon>Eukaryota</taxon>
        <taxon>Fungi</taxon>
        <taxon>Dikarya</taxon>
        <taxon>Ascomycota</taxon>
        <taxon>Pezizomycotina</taxon>
        <taxon>Pezizomycetes</taxon>
        <taxon>Pezizales</taxon>
        <taxon>Tuberaceae</taxon>
        <taxon>Tuber</taxon>
    </lineage>
</organism>
<keyword evidence="5" id="KW-0503">Monooxygenase</keyword>
<evidence type="ECO:0000256" key="4">
    <source>
        <dbReference type="ARBA" id="ARBA00023002"/>
    </source>
</evidence>
<accession>A0A317SY97</accession>
<gene>
    <name evidence="7" type="ORF">C7212DRAFT_291152</name>
</gene>
<evidence type="ECO:0000259" key="6">
    <source>
        <dbReference type="Pfam" id="PF01494"/>
    </source>
</evidence>
<dbReference type="Pfam" id="PF01494">
    <property type="entry name" value="FAD_binding_3"/>
    <property type="match status" value="1"/>
</dbReference>
<dbReference type="PANTHER" id="PTHR13789">
    <property type="entry name" value="MONOOXYGENASE"/>
    <property type="match status" value="1"/>
</dbReference>
<reference evidence="7 8" key="1">
    <citation type="submission" date="2018-03" db="EMBL/GenBank/DDBJ databases">
        <title>Genomes of Pezizomycetes fungi and the evolution of truffles.</title>
        <authorList>
            <person name="Murat C."/>
            <person name="Payen T."/>
            <person name="Noel B."/>
            <person name="Kuo A."/>
            <person name="Martin F.M."/>
        </authorList>
    </citation>
    <scope>NUCLEOTIDE SEQUENCE [LARGE SCALE GENOMIC DNA]</scope>
    <source>
        <strain evidence="7">091103-1</strain>
    </source>
</reference>
<comment type="similarity">
    <text evidence="1">Belongs to the paxM FAD-dependent monooxygenase family.</text>
</comment>
<evidence type="ECO:0000256" key="2">
    <source>
        <dbReference type="ARBA" id="ARBA00022630"/>
    </source>
</evidence>
<evidence type="ECO:0000256" key="3">
    <source>
        <dbReference type="ARBA" id="ARBA00022827"/>
    </source>
</evidence>
<dbReference type="InterPro" id="IPR050493">
    <property type="entry name" value="FAD-dep_Monooxygenase_BioMet"/>
</dbReference>
<dbReference type="SUPFAM" id="SSF51905">
    <property type="entry name" value="FAD/NAD(P)-binding domain"/>
    <property type="match status" value="1"/>
</dbReference>
<proteinExistence type="inferred from homology"/>
<dbReference type="AlphaFoldDB" id="A0A317SY97"/>
<dbReference type="GO" id="GO:0004497">
    <property type="term" value="F:monooxygenase activity"/>
    <property type="evidence" value="ECO:0007669"/>
    <property type="project" value="UniProtKB-KW"/>
</dbReference>
<sequence>MPPQKALIIGAGITGPATSLLLHSLGLQVAIYELRPSPSPLGGAISLAPNALRTLDKLGVYEKLKTLGCSVSVTQMFSVSTGRALGTLSFGDKSRHGYESLRVPRRELQNVLLDRARELGVEVVFGKKLVEVVEQENGVIAKFKGGEEEEGVRGDLLLGCDGIHSVVRSRLVQTDRLPVYTGIAACYSIVKKAALTAPIPFNTTGFFNGRCGSIIASYCDAAMTEVYWAAVMEIQKQESKDGWRTVGEDRDAVKRDVLKRFEGSAVGCIKELVDESEDVYLYPVWKLGHGGNWHSKRCVLLGDAAHAMPPHRGSQGFSLALEDAVILSRILEKEGLDDLERVFVRFEEVRKPRVDKIYLQANKGWESIKDIGWVANMIKEFFMWIYLIFFAKSVEESYLYDVHKVEI</sequence>